<evidence type="ECO:0000256" key="6">
    <source>
        <dbReference type="ARBA" id="ARBA00023125"/>
    </source>
</evidence>
<keyword evidence="4" id="KW-0408">Iron</keyword>
<keyword evidence="7" id="KW-0804">Transcription</keyword>
<dbReference type="Pfam" id="PF04023">
    <property type="entry name" value="FeoA"/>
    <property type="match status" value="1"/>
</dbReference>
<name>A0A1D8S508_9EURY</name>
<evidence type="ECO:0000256" key="3">
    <source>
        <dbReference type="ARBA" id="ARBA00011738"/>
    </source>
</evidence>
<evidence type="ECO:0000256" key="2">
    <source>
        <dbReference type="ARBA" id="ARBA00007871"/>
    </source>
</evidence>
<dbReference type="Proteomes" id="UP000185608">
    <property type="component" value="Chromosome"/>
</dbReference>
<keyword evidence="5" id="KW-0805">Transcription regulation</keyword>
<dbReference type="InterPro" id="IPR036388">
    <property type="entry name" value="WH-like_DNA-bd_sf"/>
</dbReference>
<dbReference type="Proteomes" id="UP000186165">
    <property type="component" value="Chromosome"/>
</dbReference>
<feature type="domain" description="HTH dtxR-type" evidence="8">
    <location>
        <begin position="2"/>
        <end position="64"/>
    </location>
</feature>
<dbReference type="InterPro" id="IPR036390">
    <property type="entry name" value="WH_DNA-bd_sf"/>
</dbReference>
<dbReference type="SUPFAM" id="SSF47979">
    <property type="entry name" value="Iron-dependent repressor protein, dimerization domain"/>
    <property type="match status" value="1"/>
</dbReference>
<dbReference type="InterPro" id="IPR007167">
    <property type="entry name" value="Fe-transptr_FeoA-like"/>
</dbReference>
<keyword evidence="6" id="KW-0238">DNA-binding</keyword>
<dbReference type="STRING" id="1873524.HSR6_1336"/>
<evidence type="ECO:0000256" key="4">
    <source>
        <dbReference type="ARBA" id="ARBA00023004"/>
    </source>
</evidence>
<evidence type="ECO:0000313" key="10">
    <source>
        <dbReference type="EMBL" id="APE95779.1"/>
    </source>
</evidence>
<keyword evidence="12" id="KW-1185">Reference proteome</keyword>
<evidence type="ECO:0000313" key="11">
    <source>
        <dbReference type="Proteomes" id="UP000185608"/>
    </source>
</evidence>
<dbReference type="AlphaFoldDB" id="A0A1D8S508"/>
<evidence type="ECO:0000259" key="8">
    <source>
        <dbReference type="PROSITE" id="PS50944"/>
    </source>
</evidence>
<dbReference type="InterPro" id="IPR038157">
    <property type="entry name" value="FeoA_core_dom"/>
</dbReference>
<dbReference type="GO" id="GO:0003677">
    <property type="term" value="F:DNA binding"/>
    <property type="evidence" value="ECO:0007669"/>
    <property type="project" value="UniProtKB-KW"/>
</dbReference>
<sequence length="231" mass="25930">MLSDVMEDYLKAIFTLQESEEPPIPPSKIAARLDVTAPTVTSMMESLEERGLVEREKYAGVRLTPEGETVALEILRHHRLLEAYLAEHLDYEWSEVHDEAEVLEHHISEEFEQRVAEALDHPRTDPHGDPIPGTDLTVTEDDTSPLTTFEPGDRVLVCRVRDEDPAILTHLGEVGIEPGTELHFQEVTPLGVYQVTVEGTTQHLPESTAEVLWVRAVDRDEQGDSRPGQEA</sequence>
<dbReference type="GO" id="GO:0005737">
    <property type="term" value="C:cytoplasm"/>
    <property type="evidence" value="ECO:0007669"/>
    <property type="project" value="UniProtKB-SubCell"/>
</dbReference>
<accession>A0A1D8S508</accession>
<dbReference type="Gene3D" id="1.10.60.10">
    <property type="entry name" value="Iron dependent repressor, metal binding and dimerisation domain"/>
    <property type="match status" value="1"/>
</dbReference>
<dbReference type="Pfam" id="PF01325">
    <property type="entry name" value="Fe_dep_repress"/>
    <property type="match status" value="1"/>
</dbReference>
<dbReference type="InterPro" id="IPR001367">
    <property type="entry name" value="Fe_dep_repressor"/>
</dbReference>
<protein>
    <submittedName>
        <fullName evidence="9">DtxR family transcriptional regulator</fullName>
    </submittedName>
</protein>
<dbReference type="Gene3D" id="1.10.10.10">
    <property type="entry name" value="Winged helix-like DNA-binding domain superfamily/Winged helix DNA-binding domain"/>
    <property type="match status" value="1"/>
</dbReference>
<dbReference type="InterPro" id="IPR050536">
    <property type="entry name" value="DtxR_MntR_Metal-Reg"/>
</dbReference>
<dbReference type="InterPro" id="IPR022689">
    <property type="entry name" value="Iron_dep_repressor"/>
</dbReference>
<dbReference type="FunFam" id="1.10.60.10:FF:000004">
    <property type="entry name" value="DtxR family transcriptional regulator"/>
    <property type="match status" value="1"/>
</dbReference>
<comment type="subcellular location">
    <subcellularLocation>
        <location evidence="1">Cytoplasm</location>
    </subcellularLocation>
</comment>
<dbReference type="GeneID" id="30417865"/>
<reference evidence="10" key="3">
    <citation type="journal article" date="2017" name="ISME J.">
        <title>Discovery of anaerobic lithoheterotrophic haloarchaea, ubiquitous in hypersaline habitats.</title>
        <authorList>
            <person name="Sorokin D.Y."/>
            <person name="Messina E."/>
            <person name="Smedile F."/>
            <person name="Roman P."/>
            <person name="Damste J.S.S."/>
            <person name="Ciordia S."/>
            <person name="Mena M.C."/>
            <person name="Ferrer M."/>
            <person name="Golyshin P.N."/>
            <person name="Kublanov I.V."/>
            <person name="Samarov N.I."/>
            <person name="Toshchakov S.V."/>
            <person name="La Cono V."/>
            <person name="Yakimov M.M."/>
        </authorList>
    </citation>
    <scope>NUCLEOTIDE SEQUENCE</scope>
    <source>
        <strain evidence="10">HSR6</strain>
    </source>
</reference>
<dbReference type="RefSeq" id="WP_070365128.1">
    <property type="nucleotide sequence ID" value="NZ_CP016070.1"/>
</dbReference>
<dbReference type="PANTHER" id="PTHR33238:SF7">
    <property type="entry name" value="IRON-DEPENDENT TRANSCRIPTIONAL REGULATOR"/>
    <property type="match status" value="1"/>
</dbReference>
<dbReference type="InterPro" id="IPR022687">
    <property type="entry name" value="HTH_DTXR"/>
</dbReference>
<dbReference type="Pfam" id="PF02742">
    <property type="entry name" value="Fe_dep_repr_C"/>
    <property type="match status" value="1"/>
</dbReference>
<dbReference type="InterPro" id="IPR036421">
    <property type="entry name" value="Fe_dep_repressor_sf"/>
</dbReference>
<dbReference type="GO" id="GO:0046983">
    <property type="term" value="F:protein dimerization activity"/>
    <property type="evidence" value="ECO:0007669"/>
    <property type="project" value="InterPro"/>
</dbReference>
<dbReference type="OrthoDB" id="24735at2157"/>
<dbReference type="KEGG" id="halh:HTSR_1263"/>
<dbReference type="PATRIC" id="fig|1855411.3.peg.1262"/>
<proteinExistence type="inferred from homology"/>
<dbReference type="PROSITE" id="PS50944">
    <property type="entry name" value="HTH_DTXR"/>
    <property type="match status" value="1"/>
</dbReference>
<accession>A0A1J1ADC8</accession>
<dbReference type="SUPFAM" id="SSF46785">
    <property type="entry name" value="Winged helix' DNA-binding domain"/>
    <property type="match status" value="1"/>
</dbReference>
<comment type="subunit">
    <text evidence="3">Homodimer.</text>
</comment>
<evidence type="ECO:0000256" key="5">
    <source>
        <dbReference type="ARBA" id="ARBA00023015"/>
    </source>
</evidence>
<evidence type="ECO:0000256" key="1">
    <source>
        <dbReference type="ARBA" id="ARBA00004496"/>
    </source>
</evidence>
<dbReference type="KEGG" id="hhsr:HSR6_1336"/>
<comment type="similarity">
    <text evidence="2">Belongs to the DtxR/MntR family.</text>
</comment>
<reference evidence="12" key="2">
    <citation type="submission" date="2016-08" db="EMBL/GenBank/DDBJ databases">
        <title>Discovery of first anaerobic lithoheterotrophic haloarchae widely represented in hypersaline habitats.</title>
        <authorList>
            <person name="Sorokin D.Y."/>
            <person name="Kublanov I.V."/>
            <person name="Roman P."/>
            <person name="Sinninghe Damste J.S."/>
            <person name="Golyshin P.N."/>
            <person name="Rojo D."/>
            <person name="Ciordia S."/>
            <person name="Mena Md.C."/>
            <person name="Ferrer M."/>
            <person name="Smedile F."/>
            <person name="Messina E."/>
            <person name="La Cono V."/>
            <person name="Yakimov M.M."/>
        </authorList>
    </citation>
    <scope>NUCLEOTIDE SEQUENCE [LARGE SCALE GENOMIC DNA]</scope>
    <source>
        <strain evidence="12">HSR6</strain>
    </source>
</reference>
<dbReference type="EMBL" id="CP016070">
    <property type="protein sequence ID" value="AOW80440.1"/>
    <property type="molecule type" value="Genomic_DNA"/>
</dbReference>
<dbReference type="Gene3D" id="2.30.30.90">
    <property type="match status" value="1"/>
</dbReference>
<dbReference type="SMART" id="SM00899">
    <property type="entry name" value="FeoA"/>
    <property type="match status" value="1"/>
</dbReference>
<dbReference type="PANTHER" id="PTHR33238">
    <property type="entry name" value="IRON (METAL) DEPENDENT REPRESSOR, DTXR FAMILY"/>
    <property type="match status" value="1"/>
</dbReference>
<dbReference type="GO" id="GO:0046914">
    <property type="term" value="F:transition metal ion binding"/>
    <property type="evidence" value="ECO:0007669"/>
    <property type="project" value="InterPro"/>
</dbReference>
<dbReference type="SMART" id="SM00529">
    <property type="entry name" value="HTH_DTXR"/>
    <property type="match status" value="1"/>
</dbReference>
<dbReference type="EMBL" id="CP016804">
    <property type="protein sequence ID" value="APE95779.1"/>
    <property type="molecule type" value="Genomic_DNA"/>
</dbReference>
<reference evidence="9 11" key="1">
    <citation type="submission" date="2016-06" db="EMBL/GenBank/DDBJ databases">
        <title>Discovery of anaerobic lithoheterotrophic haloarchaeon capable of sulfur respiration by hydrogen and formate.</title>
        <authorList>
            <person name="Sorokin D.Y."/>
            <person name="Kublanov I.V."/>
            <person name="Roman P."/>
            <person name="Sinninghe Damste J.S."/>
            <person name="Golyshin P.N."/>
            <person name="Rojo D."/>
            <person name="Ciordia S."/>
            <person name="Mena Md.C."/>
            <person name="Ferrer M."/>
            <person name="Smedile F."/>
            <person name="Messina E."/>
            <person name="La Cono V."/>
            <person name="Yakimov M.M."/>
        </authorList>
    </citation>
    <scope>NUCLEOTIDE SEQUENCE [LARGE SCALE GENOMIC DNA]</scope>
    <source>
        <strain evidence="9 11">HTSR1</strain>
    </source>
</reference>
<gene>
    <name evidence="10" type="ORF">HSR6_1336</name>
    <name evidence="9" type="ORF">HTSR_1263</name>
</gene>
<evidence type="ECO:0000256" key="7">
    <source>
        <dbReference type="ARBA" id="ARBA00023163"/>
    </source>
</evidence>
<dbReference type="SUPFAM" id="SSF50037">
    <property type="entry name" value="C-terminal domain of transcriptional repressors"/>
    <property type="match status" value="1"/>
</dbReference>
<dbReference type="GO" id="GO:0003700">
    <property type="term" value="F:DNA-binding transcription factor activity"/>
    <property type="evidence" value="ECO:0007669"/>
    <property type="project" value="InterPro"/>
</dbReference>
<evidence type="ECO:0000313" key="9">
    <source>
        <dbReference type="EMBL" id="AOW80440.1"/>
    </source>
</evidence>
<evidence type="ECO:0000313" key="12">
    <source>
        <dbReference type="Proteomes" id="UP000186165"/>
    </source>
</evidence>
<dbReference type="InterPro" id="IPR008988">
    <property type="entry name" value="Transcriptional_repressor_C"/>
</dbReference>
<organism evidence="9 11">
    <name type="scientific">Halodesulfurarchaeum formicicum</name>
    <dbReference type="NCBI Taxonomy" id="1873524"/>
    <lineage>
        <taxon>Archaea</taxon>
        <taxon>Methanobacteriati</taxon>
        <taxon>Methanobacteriota</taxon>
        <taxon>Stenosarchaea group</taxon>
        <taxon>Halobacteria</taxon>
        <taxon>Halobacteriales</taxon>
        <taxon>Halobacteriaceae</taxon>
        <taxon>Halodesulfurarchaeum</taxon>
    </lineage>
</organism>